<comment type="caution">
    <text evidence="8">The sequence shown here is derived from an EMBL/GenBank/DDBJ whole genome shotgun (WGS) entry which is preliminary data.</text>
</comment>
<dbReference type="InterPro" id="IPR043502">
    <property type="entry name" value="DNA/RNA_pol_sf"/>
</dbReference>
<evidence type="ECO:0000256" key="2">
    <source>
        <dbReference type="ARBA" id="ARBA00022457"/>
    </source>
</evidence>
<evidence type="ECO:0000256" key="3">
    <source>
        <dbReference type="ARBA" id="ARBA00022695"/>
    </source>
</evidence>
<dbReference type="InterPro" id="IPR017961">
    <property type="entry name" value="DNA_pol_Y-fam_little_finger"/>
</dbReference>
<dbReference type="Gene3D" id="3.30.70.270">
    <property type="match status" value="1"/>
</dbReference>
<dbReference type="GO" id="GO:0009432">
    <property type="term" value="P:SOS response"/>
    <property type="evidence" value="ECO:0007669"/>
    <property type="project" value="TreeGrafter"/>
</dbReference>
<dbReference type="EMBL" id="DVOO01000030">
    <property type="protein sequence ID" value="HIV26159.1"/>
    <property type="molecule type" value="Genomic_DNA"/>
</dbReference>
<keyword evidence="4" id="KW-0227">DNA damage</keyword>
<dbReference type="AlphaFoldDB" id="A0A9D1P437"/>
<protein>
    <submittedName>
        <fullName evidence="8">DNA methylase</fullName>
    </submittedName>
</protein>
<dbReference type="GO" id="GO:0042276">
    <property type="term" value="P:error-prone translesion synthesis"/>
    <property type="evidence" value="ECO:0007669"/>
    <property type="project" value="TreeGrafter"/>
</dbReference>
<dbReference type="Pfam" id="PF00817">
    <property type="entry name" value="IMS"/>
    <property type="match status" value="1"/>
</dbReference>
<dbReference type="PANTHER" id="PTHR11076">
    <property type="entry name" value="DNA REPAIR POLYMERASE UMUC / TRANSFERASE FAMILY MEMBER"/>
    <property type="match status" value="1"/>
</dbReference>
<keyword evidence="8" id="KW-0489">Methyltransferase</keyword>
<evidence type="ECO:0000313" key="9">
    <source>
        <dbReference type="Proteomes" id="UP000824169"/>
    </source>
</evidence>
<dbReference type="Proteomes" id="UP000824169">
    <property type="component" value="Unassembled WGS sequence"/>
</dbReference>
<feature type="domain" description="UmuC" evidence="7">
    <location>
        <begin position="6"/>
        <end position="234"/>
    </location>
</feature>
<reference evidence="8" key="2">
    <citation type="journal article" date="2021" name="PeerJ">
        <title>Extensive microbial diversity within the chicken gut microbiome revealed by metagenomics and culture.</title>
        <authorList>
            <person name="Gilroy R."/>
            <person name="Ravi A."/>
            <person name="Getino M."/>
            <person name="Pursley I."/>
            <person name="Horton D.L."/>
            <person name="Alikhan N.F."/>
            <person name="Baker D."/>
            <person name="Gharbi K."/>
            <person name="Hall N."/>
            <person name="Watson M."/>
            <person name="Adriaenssens E.M."/>
            <person name="Foster-Nyarko E."/>
            <person name="Jarju S."/>
            <person name="Secka A."/>
            <person name="Antonio M."/>
            <person name="Oren A."/>
            <person name="Chaudhuri R.R."/>
            <person name="La Ragione R."/>
            <person name="Hildebrand F."/>
            <person name="Pallen M.J."/>
        </authorList>
    </citation>
    <scope>NUCLEOTIDE SEQUENCE</scope>
    <source>
        <strain evidence="8">CHK188-20938</strain>
    </source>
</reference>
<dbReference type="GO" id="GO:0005829">
    <property type="term" value="C:cytosol"/>
    <property type="evidence" value="ECO:0007669"/>
    <property type="project" value="TreeGrafter"/>
</dbReference>
<keyword evidence="2" id="KW-0515">Mutator protein</keyword>
<dbReference type="InterPro" id="IPR043128">
    <property type="entry name" value="Rev_trsase/Diguanyl_cyclase"/>
</dbReference>
<feature type="region of interest" description="Disordered" evidence="6">
    <location>
        <begin position="442"/>
        <end position="464"/>
    </location>
</feature>
<evidence type="ECO:0000256" key="5">
    <source>
        <dbReference type="ARBA" id="ARBA00022932"/>
    </source>
</evidence>
<proteinExistence type="inferred from homology"/>
<keyword evidence="5" id="KW-0239">DNA-directed DNA polymerase</keyword>
<dbReference type="GO" id="GO:0008168">
    <property type="term" value="F:methyltransferase activity"/>
    <property type="evidence" value="ECO:0007669"/>
    <property type="project" value="UniProtKB-KW"/>
</dbReference>
<evidence type="ECO:0000256" key="6">
    <source>
        <dbReference type="SAM" id="MobiDB-lite"/>
    </source>
</evidence>
<dbReference type="GO" id="GO:0032259">
    <property type="term" value="P:methylation"/>
    <property type="evidence" value="ECO:0007669"/>
    <property type="project" value="UniProtKB-KW"/>
</dbReference>
<dbReference type="PANTHER" id="PTHR11076:SF35">
    <property type="entry name" value="DNA REPAIR PROTEIN HOMOLOG YOBH"/>
    <property type="match status" value="1"/>
</dbReference>
<evidence type="ECO:0000256" key="1">
    <source>
        <dbReference type="ARBA" id="ARBA00010945"/>
    </source>
</evidence>
<sequence>MKERTYLAIDLKSFYASVECVQRQLDPLTTHLVVADKSRTDKTICLAVSPSLKACGIPGRARLFQVEQKVREINAARLGQAPGRRFTGSSFRSTELEASPGLQLDYITAPPRMALYMEYSARIYEIYLKYAAPEDIHVYSIDEVFMDITSYLPSSGLGPREFARSILLDIQNTVGITAVAGIGTNLYLCKTALDILAKHVKPDAWGARIAWLDEQSYRRELWDHKPLSDFWRVGRGYAEKLRRCGLLTMGDIARCSLGGPRDFHNEELLYRLFGVNAELLIDHAWGFESCTLADIKAYQPRASSTGSGQVLHCPYPCRQARLVLREMADSLSMDLAEQGLAADQLVLTIGYDTENLKHGRGQTYQGEVTCDHYGRAVPRHARGTASLGRYTASSARILEAATGLFDRIADPALLIRRLSLTAGHVLPEAEVSGRESYEQLSLFPDVPPSGGNPEDRTVSPDREKRWQRALIKIRNKYGKNAVLRGMSLQEGSTARDRNQQIGGHRA</sequence>
<feature type="compositionally biased region" description="Basic and acidic residues" evidence="6">
    <location>
        <begin position="453"/>
        <end position="464"/>
    </location>
</feature>
<keyword evidence="5" id="KW-0808">Transferase</keyword>
<dbReference type="SUPFAM" id="SSF56672">
    <property type="entry name" value="DNA/RNA polymerases"/>
    <property type="match status" value="1"/>
</dbReference>
<accession>A0A9D1P437</accession>
<gene>
    <name evidence="8" type="ORF">IAB71_10355</name>
</gene>
<dbReference type="GO" id="GO:0003684">
    <property type="term" value="F:damaged DNA binding"/>
    <property type="evidence" value="ECO:0007669"/>
    <property type="project" value="InterPro"/>
</dbReference>
<evidence type="ECO:0000259" key="7">
    <source>
        <dbReference type="PROSITE" id="PS50173"/>
    </source>
</evidence>
<dbReference type="InterPro" id="IPR001126">
    <property type="entry name" value="UmuC"/>
</dbReference>
<evidence type="ECO:0000256" key="4">
    <source>
        <dbReference type="ARBA" id="ARBA00022763"/>
    </source>
</evidence>
<evidence type="ECO:0000313" key="8">
    <source>
        <dbReference type="EMBL" id="HIV26159.1"/>
    </source>
</evidence>
<dbReference type="GO" id="GO:0006281">
    <property type="term" value="P:DNA repair"/>
    <property type="evidence" value="ECO:0007669"/>
    <property type="project" value="InterPro"/>
</dbReference>
<comment type="similarity">
    <text evidence="1">Belongs to the DNA polymerase type-Y family.</text>
</comment>
<reference evidence="8" key="1">
    <citation type="submission" date="2020-10" db="EMBL/GenBank/DDBJ databases">
        <authorList>
            <person name="Gilroy R."/>
        </authorList>
    </citation>
    <scope>NUCLEOTIDE SEQUENCE</scope>
    <source>
        <strain evidence="8">CHK188-20938</strain>
    </source>
</reference>
<dbReference type="Gene3D" id="1.10.150.20">
    <property type="entry name" value="5' to 3' exonuclease, C-terminal subdomain"/>
    <property type="match status" value="1"/>
</dbReference>
<dbReference type="PROSITE" id="PS50173">
    <property type="entry name" value="UMUC"/>
    <property type="match status" value="1"/>
</dbReference>
<dbReference type="InterPro" id="IPR050116">
    <property type="entry name" value="DNA_polymerase-Y"/>
</dbReference>
<organism evidence="8 9">
    <name type="scientific">Candidatus Scatomonas pullistercoris</name>
    <dbReference type="NCBI Taxonomy" id="2840920"/>
    <lineage>
        <taxon>Bacteria</taxon>
        <taxon>Bacillati</taxon>
        <taxon>Bacillota</taxon>
        <taxon>Clostridia</taxon>
        <taxon>Lachnospirales</taxon>
        <taxon>Lachnospiraceae</taxon>
        <taxon>Lachnospiraceae incertae sedis</taxon>
        <taxon>Candidatus Scatomonas</taxon>
    </lineage>
</organism>
<dbReference type="GO" id="GO:0003887">
    <property type="term" value="F:DNA-directed DNA polymerase activity"/>
    <property type="evidence" value="ECO:0007669"/>
    <property type="project" value="UniProtKB-KW"/>
</dbReference>
<dbReference type="Pfam" id="PF11799">
    <property type="entry name" value="IMS_C"/>
    <property type="match status" value="1"/>
</dbReference>
<keyword evidence="3" id="KW-0548">Nucleotidyltransferase</keyword>
<name>A0A9D1P437_9FIRM</name>